<reference evidence="10" key="1">
    <citation type="journal article" date="2021" name="J Fungi (Basel)">
        <title>Genomic and Metabolomic Analyses of the Marine Fungus Emericellopsis cladophorae: Insights into Saltwater Adaptability Mechanisms and Its Biosynthetic Potential.</title>
        <authorList>
            <person name="Goncalves M.F.M."/>
            <person name="Hilario S."/>
            <person name="Van de Peer Y."/>
            <person name="Esteves A.C."/>
            <person name="Alves A."/>
        </authorList>
    </citation>
    <scope>NUCLEOTIDE SEQUENCE</scope>
    <source>
        <strain evidence="10">MUM 19.33</strain>
    </source>
</reference>
<dbReference type="EMBL" id="JAGIXG020000015">
    <property type="protein sequence ID" value="KAI6782122.1"/>
    <property type="molecule type" value="Genomic_DNA"/>
</dbReference>
<reference evidence="10" key="2">
    <citation type="submission" date="2022-07" db="EMBL/GenBank/DDBJ databases">
        <authorList>
            <person name="Goncalves M.F.M."/>
            <person name="Hilario S."/>
            <person name="Van De Peer Y."/>
            <person name="Esteves A.C."/>
            <person name="Alves A."/>
        </authorList>
    </citation>
    <scope>NUCLEOTIDE SEQUENCE</scope>
    <source>
        <strain evidence="10">MUM 19.33</strain>
    </source>
</reference>
<keyword evidence="11" id="KW-1185">Reference proteome</keyword>
<dbReference type="InterPro" id="IPR033917">
    <property type="entry name" value="ML_PG-PI_TP"/>
</dbReference>
<evidence type="ECO:0000256" key="7">
    <source>
        <dbReference type="ARBA" id="ARBA00023055"/>
    </source>
</evidence>
<proteinExistence type="inferred from homology"/>
<gene>
    <name evidence="10" type="ORF">J7T54_002359</name>
</gene>
<dbReference type="AlphaFoldDB" id="A0A9Q0BE67"/>
<evidence type="ECO:0000256" key="6">
    <source>
        <dbReference type="ARBA" id="ARBA00022729"/>
    </source>
</evidence>
<sequence>MLASSSSNRQARKAEKSLRGLAPDQSWPGTRPTPPLIDINNLTAIASVLQPSTTLDALHYNHFSRNNLRDADMRLTAVAACLLAPAAALSVFNGNAPDAIANGDNKIPGDSPLEFCPGDHSKDLVTIESVDLSPNPPKAGNELVIKAKGTIKETIEEGAYVLLTVKYGLIRLITTKADFCKEIGNVDLECPLEAGDLEITKSVDLPAEIPPGKYTVLADVYTAKDVQITCLTATVAFSRGSFFNQDL</sequence>
<dbReference type="PANTHER" id="PTHR11306:SF0">
    <property type="entry name" value="PHOSPHATIDYLGLYCEROL_PHOSPHATIDYLINOSITOL TRANSFER PROTEIN"/>
    <property type="match status" value="1"/>
</dbReference>
<feature type="domain" description="MD-2-related lipid-recognition" evidence="9">
    <location>
        <begin position="113"/>
        <end position="235"/>
    </location>
</feature>
<dbReference type="PANTHER" id="PTHR11306">
    <property type="entry name" value="NIEMANN PICK TYPE C2 PROTEIN NPC2-RELATED"/>
    <property type="match status" value="1"/>
</dbReference>
<keyword evidence="6" id="KW-0732">Signal</keyword>
<comment type="subunit">
    <text evidence="3">Monomer.</text>
</comment>
<accession>A0A9Q0BE67</accession>
<dbReference type="CDD" id="cd00917">
    <property type="entry name" value="PG-PI_TP"/>
    <property type="match status" value="1"/>
</dbReference>
<protein>
    <recommendedName>
        <fullName evidence="4">Phosphatidylglycerol/phosphatidylinositol transfer protein</fullName>
    </recommendedName>
</protein>
<evidence type="ECO:0000256" key="2">
    <source>
        <dbReference type="ARBA" id="ARBA00006370"/>
    </source>
</evidence>
<dbReference type="InterPro" id="IPR039670">
    <property type="entry name" value="NPC2-like"/>
</dbReference>
<evidence type="ECO:0000256" key="8">
    <source>
        <dbReference type="SAM" id="MobiDB-lite"/>
    </source>
</evidence>
<dbReference type="RefSeq" id="XP_051362978.1">
    <property type="nucleotide sequence ID" value="XM_051505530.1"/>
</dbReference>
<feature type="region of interest" description="Disordered" evidence="8">
    <location>
        <begin position="1"/>
        <end position="34"/>
    </location>
</feature>
<dbReference type="Proteomes" id="UP001055219">
    <property type="component" value="Unassembled WGS sequence"/>
</dbReference>
<dbReference type="Gene3D" id="2.60.40.770">
    <property type="match status" value="1"/>
</dbReference>
<keyword evidence="5" id="KW-0813">Transport</keyword>
<keyword evidence="7" id="KW-0445">Lipid transport</keyword>
<evidence type="ECO:0000313" key="11">
    <source>
        <dbReference type="Proteomes" id="UP001055219"/>
    </source>
</evidence>
<comment type="similarity">
    <text evidence="2">Belongs to the NPC2 family.</text>
</comment>
<dbReference type="Pfam" id="PF02221">
    <property type="entry name" value="E1_DerP2_DerF2"/>
    <property type="match status" value="1"/>
</dbReference>
<comment type="function">
    <text evidence="1">Catalyzes the intermembrane transfer of phosphatidylglycerol and phosphatidylinositol.</text>
</comment>
<comment type="caution">
    <text evidence="10">The sequence shown here is derived from an EMBL/GenBank/DDBJ whole genome shotgun (WGS) entry which is preliminary data.</text>
</comment>
<dbReference type="GeneID" id="75828871"/>
<organism evidence="10 11">
    <name type="scientific">Emericellopsis cladophorae</name>
    <dbReference type="NCBI Taxonomy" id="2686198"/>
    <lineage>
        <taxon>Eukaryota</taxon>
        <taxon>Fungi</taxon>
        <taxon>Dikarya</taxon>
        <taxon>Ascomycota</taxon>
        <taxon>Pezizomycotina</taxon>
        <taxon>Sordariomycetes</taxon>
        <taxon>Hypocreomycetidae</taxon>
        <taxon>Hypocreales</taxon>
        <taxon>Bionectriaceae</taxon>
        <taxon>Emericellopsis</taxon>
    </lineage>
</organism>
<dbReference type="SUPFAM" id="SSF81296">
    <property type="entry name" value="E set domains"/>
    <property type="match status" value="1"/>
</dbReference>
<dbReference type="OrthoDB" id="6409159at2759"/>
<evidence type="ECO:0000256" key="4">
    <source>
        <dbReference type="ARBA" id="ARBA00016056"/>
    </source>
</evidence>
<dbReference type="FunFam" id="2.60.40.770:FF:000004">
    <property type="entry name" value="Phosphatidylglycerol/phosphatidylinositol transfer protein"/>
    <property type="match status" value="1"/>
</dbReference>
<evidence type="ECO:0000256" key="1">
    <source>
        <dbReference type="ARBA" id="ARBA00002053"/>
    </source>
</evidence>
<dbReference type="GO" id="GO:0032934">
    <property type="term" value="F:sterol binding"/>
    <property type="evidence" value="ECO:0007669"/>
    <property type="project" value="InterPro"/>
</dbReference>
<dbReference type="InterPro" id="IPR014756">
    <property type="entry name" value="Ig_E-set"/>
</dbReference>
<evidence type="ECO:0000256" key="5">
    <source>
        <dbReference type="ARBA" id="ARBA00022448"/>
    </source>
</evidence>
<evidence type="ECO:0000259" key="9">
    <source>
        <dbReference type="SMART" id="SM00737"/>
    </source>
</evidence>
<dbReference type="GO" id="GO:0032366">
    <property type="term" value="P:intracellular sterol transport"/>
    <property type="evidence" value="ECO:0007669"/>
    <property type="project" value="InterPro"/>
</dbReference>
<name>A0A9Q0BE67_9HYPO</name>
<dbReference type="InterPro" id="IPR003172">
    <property type="entry name" value="ML_dom"/>
</dbReference>
<evidence type="ECO:0000313" key="10">
    <source>
        <dbReference type="EMBL" id="KAI6782122.1"/>
    </source>
</evidence>
<dbReference type="SMART" id="SM00737">
    <property type="entry name" value="ML"/>
    <property type="match status" value="1"/>
</dbReference>
<evidence type="ECO:0000256" key="3">
    <source>
        <dbReference type="ARBA" id="ARBA00011245"/>
    </source>
</evidence>